<feature type="region of interest" description="Disordered" evidence="1">
    <location>
        <begin position="66"/>
        <end position="90"/>
    </location>
</feature>
<dbReference type="InterPro" id="IPR042566">
    <property type="entry name" value="L1_C"/>
</dbReference>
<proteinExistence type="predicted"/>
<organism evidence="2 3">
    <name type="scientific">Pleurodeles waltl</name>
    <name type="common">Iberian ribbed newt</name>
    <dbReference type="NCBI Taxonomy" id="8319"/>
    <lineage>
        <taxon>Eukaryota</taxon>
        <taxon>Metazoa</taxon>
        <taxon>Chordata</taxon>
        <taxon>Craniata</taxon>
        <taxon>Vertebrata</taxon>
        <taxon>Euteleostomi</taxon>
        <taxon>Amphibia</taxon>
        <taxon>Batrachia</taxon>
        <taxon>Caudata</taxon>
        <taxon>Salamandroidea</taxon>
        <taxon>Salamandridae</taxon>
        <taxon>Pleurodelinae</taxon>
        <taxon>Pleurodeles</taxon>
    </lineage>
</organism>
<reference evidence="2" key="1">
    <citation type="journal article" date="2022" name="bioRxiv">
        <title>Sequencing and chromosome-scale assembly of the giantPleurodeles waltlgenome.</title>
        <authorList>
            <person name="Brown T."/>
            <person name="Elewa A."/>
            <person name="Iarovenko S."/>
            <person name="Subramanian E."/>
            <person name="Araus A.J."/>
            <person name="Petzold A."/>
            <person name="Susuki M."/>
            <person name="Suzuki K.-i.T."/>
            <person name="Hayashi T."/>
            <person name="Toyoda A."/>
            <person name="Oliveira C."/>
            <person name="Osipova E."/>
            <person name="Leigh N.D."/>
            <person name="Simon A."/>
            <person name="Yun M.H."/>
        </authorList>
    </citation>
    <scope>NUCLEOTIDE SEQUENCE</scope>
    <source>
        <strain evidence="2">20211129_DDA</strain>
        <tissue evidence="2">Liver</tissue>
    </source>
</reference>
<accession>A0AAV7LQV4</accession>
<protein>
    <submittedName>
        <fullName evidence="2">Uncharacterized protein</fullName>
    </submittedName>
</protein>
<dbReference type="Proteomes" id="UP001066276">
    <property type="component" value="Chromosome 11"/>
</dbReference>
<dbReference type="EMBL" id="JANPWB010000015">
    <property type="protein sequence ID" value="KAJ1091848.1"/>
    <property type="molecule type" value="Genomic_DNA"/>
</dbReference>
<sequence length="90" mass="10367">MEIPYHLLFPAKLRVVHNNKIYFFETPTAAWMWVTEEVPLSPHWGGSLRNREVLPKDSRLQQRERTAQLTLPEHPAITCSGETGTEPRTG</sequence>
<keyword evidence="3" id="KW-1185">Reference proteome</keyword>
<evidence type="ECO:0000313" key="3">
    <source>
        <dbReference type="Proteomes" id="UP001066276"/>
    </source>
</evidence>
<name>A0AAV7LQV4_PLEWA</name>
<feature type="compositionally biased region" description="Polar residues" evidence="1">
    <location>
        <begin position="80"/>
        <end position="90"/>
    </location>
</feature>
<evidence type="ECO:0000313" key="2">
    <source>
        <dbReference type="EMBL" id="KAJ1091848.1"/>
    </source>
</evidence>
<dbReference type="Gene3D" id="3.30.250.20">
    <property type="entry name" value="L1 transposable element, C-terminal domain"/>
    <property type="match status" value="1"/>
</dbReference>
<gene>
    <name evidence="2" type="ORF">NDU88_004963</name>
</gene>
<comment type="caution">
    <text evidence="2">The sequence shown here is derived from an EMBL/GenBank/DDBJ whole genome shotgun (WGS) entry which is preliminary data.</text>
</comment>
<evidence type="ECO:0000256" key="1">
    <source>
        <dbReference type="SAM" id="MobiDB-lite"/>
    </source>
</evidence>
<dbReference type="AlphaFoldDB" id="A0AAV7LQV4"/>